<dbReference type="GO" id="GO:0009986">
    <property type="term" value="C:cell surface"/>
    <property type="evidence" value="ECO:0007669"/>
    <property type="project" value="TreeGrafter"/>
</dbReference>
<evidence type="ECO:0000256" key="1">
    <source>
        <dbReference type="ARBA" id="ARBA00022729"/>
    </source>
</evidence>
<sequence length="370" mass="40200">MQGLGKQCGRHEEDGNFTFTTSPSYSLDPDGKAHSWLWTLTSGPQGAQVPGGVFRGGCDLLEPHGARDLSLVAATSLAAVLFLRGSESGSGESGPTPSCHPSGQGQHEETTSHVPCLWTHRVMMAQAAPLLLLLPLLLMGSQGQVLRKKYQEGQTLRVSCDYNPQRDEKRWKTWCKVREDGKACDRLITRTSALTWQRWDSRISLEDDTYSGNFSITLSKLRVNDSGIYWCGIYDPVSDTTVVLRTISLEVSPDQKGSPPKYSQTTAEMHTTNLVTPVTISSDPGTIWAHCDQRLNLHSSGCSAGQGGATLSFLKIKKTGNEMNSLQCTSQSGTWSCHPELGPGHGQYGDIHTGTEDPATIPMLIPCPDP</sequence>
<dbReference type="InterPro" id="IPR003599">
    <property type="entry name" value="Ig_sub"/>
</dbReference>
<evidence type="ECO:0000256" key="4">
    <source>
        <dbReference type="SAM" id="MobiDB-lite"/>
    </source>
</evidence>
<gene>
    <name evidence="7" type="primary">LOC110217194</name>
</gene>
<dbReference type="AlphaFoldDB" id="A0A6P5L9Y6"/>
<dbReference type="RefSeq" id="XP_020855070.1">
    <property type="nucleotide sequence ID" value="XM_020999411.1"/>
</dbReference>
<name>A0A6P5L9Y6_PHACI</name>
<keyword evidence="3" id="KW-0393">Immunoglobulin domain</keyword>
<organism evidence="6 7">
    <name type="scientific">Phascolarctos cinereus</name>
    <name type="common">Koala</name>
    <dbReference type="NCBI Taxonomy" id="38626"/>
    <lineage>
        <taxon>Eukaryota</taxon>
        <taxon>Metazoa</taxon>
        <taxon>Chordata</taxon>
        <taxon>Craniata</taxon>
        <taxon>Vertebrata</taxon>
        <taxon>Euteleostomi</taxon>
        <taxon>Mammalia</taxon>
        <taxon>Metatheria</taxon>
        <taxon>Diprotodontia</taxon>
        <taxon>Phascolarctidae</taxon>
        <taxon>Phascolarctos</taxon>
    </lineage>
</organism>
<evidence type="ECO:0000259" key="5">
    <source>
        <dbReference type="PROSITE" id="PS50835"/>
    </source>
</evidence>
<protein>
    <submittedName>
        <fullName evidence="7">Uncharacterized protein LOC110217194 isoform X1</fullName>
    </submittedName>
</protein>
<evidence type="ECO:0000313" key="7">
    <source>
        <dbReference type="RefSeq" id="XP_020855070.1"/>
    </source>
</evidence>
<dbReference type="InterPro" id="IPR036179">
    <property type="entry name" value="Ig-like_dom_sf"/>
</dbReference>
<dbReference type="PANTHER" id="PTHR16423">
    <property type="entry name" value="TREM-LIKE TRANSCRIPT PROTEIN"/>
    <property type="match status" value="1"/>
</dbReference>
<reference evidence="7" key="1">
    <citation type="submission" date="2025-08" db="UniProtKB">
        <authorList>
            <consortium name="RefSeq"/>
        </authorList>
    </citation>
    <scope>IDENTIFICATION</scope>
    <source>
        <tissue evidence="7">Spleen</tissue>
    </source>
</reference>
<evidence type="ECO:0000313" key="6">
    <source>
        <dbReference type="Proteomes" id="UP000515140"/>
    </source>
</evidence>
<accession>A0A6P5L9Y6</accession>
<dbReference type="InterPro" id="IPR013783">
    <property type="entry name" value="Ig-like_fold"/>
</dbReference>
<dbReference type="SMART" id="SM00409">
    <property type="entry name" value="IG"/>
    <property type="match status" value="1"/>
</dbReference>
<evidence type="ECO:0000256" key="2">
    <source>
        <dbReference type="ARBA" id="ARBA00023157"/>
    </source>
</evidence>
<feature type="compositionally biased region" description="Polar residues" evidence="4">
    <location>
        <begin position="95"/>
        <end position="105"/>
    </location>
</feature>
<keyword evidence="1" id="KW-0732">Signal</keyword>
<dbReference type="GeneID" id="110217194"/>
<proteinExistence type="predicted"/>
<dbReference type="PROSITE" id="PS50835">
    <property type="entry name" value="IG_LIKE"/>
    <property type="match status" value="1"/>
</dbReference>
<dbReference type="Pfam" id="PF07686">
    <property type="entry name" value="V-set"/>
    <property type="match status" value="1"/>
</dbReference>
<evidence type="ECO:0000256" key="3">
    <source>
        <dbReference type="ARBA" id="ARBA00023319"/>
    </source>
</evidence>
<dbReference type="KEGG" id="pcw:110217194"/>
<dbReference type="GO" id="GO:0038023">
    <property type="term" value="F:signaling receptor activity"/>
    <property type="evidence" value="ECO:0007669"/>
    <property type="project" value="TreeGrafter"/>
</dbReference>
<dbReference type="InterPro" id="IPR052314">
    <property type="entry name" value="Immune_rcpt_domain"/>
</dbReference>
<dbReference type="Proteomes" id="UP000515140">
    <property type="component" value="Unplaced"/>
</dbReference>
<feature type="region of interest" description="Disordered" evidence="4">
    <location>
        <begin position="1"/>
        <end position="23"/>
    </location>
</feature>
<feature type="domain" description="Ig-like" evidence="5">
    <location>
        <begin position="129"/>
        <end position="248"/>
    </location>
</feature>
<dbReference type="InterPro" id="IPR007110">
    <property type="entry name" value="Ig-like_dom"/>
</dbReference>
<keyword evidence="6" id="KW-1185">Reference proteome</keyword>
<dbReference type="PANTHER" id="PTHR16423:SF10">
    <property type="entry name" value="CRKD-BINDING PROTEIN-RELATED"/>
    <property type="match status" value="1"/>
</dbReference>
<dbReference type="Gene3D" id="2.60.40.10">
    <property type="entry name" value="Immunoglobulins"/>
    <property type="match status" value="1"/>
</dbReference>
<dbReference type="InterPro" id="IPR013106">
    <property type="entry name" value="Ig_V-set"/>
</dbReference>
<keyword evidence="2" id="KW-1015">Disulfide bond</keyword>
<dbReference type="SUPFAM" id="SSF48726">
    <property type="entry name" value="Immunoglobulin"/>
    <property type="match status" value="1"/>
</dbReference>
<feature type="region of interest" description="Disordered" evidence="4">
    <location>
        <begin position="87"/>
        <end position="111"/>
    </location>
</feature>
<dbReference type="InParanoid" id="A0A6P5L9Y6"/>